<proteinExistence type="predicted"/>
<dbReference type="AlphaFoldDB" id="A0A0C3NKB7"/>
<protein>
    <submittedName>
        <fullName evidence="1">Uncharacterized protein</fullName>
    </submittedName>
</protein>
<gene>
    <name evidence="1" type="ORF">M404DRAFT_295583</name>
</gene>
<organism evidence="1 2">
    <name type="scientific">Pisolithus tinctorius Marx 270</name>
    <dbReference type="NCBI Taxonomy" id="870435"/>
    <lineage>
        <taxon>Eukaryota</taxon>
        <taxon>Fungi</taxon>
        <taxon>Dikarya</taxon>
        <taxon>Basidiomycota</taxon>
        <taxon>Agaricomycotina</taxon>
        <taxon>Agaricomycetes</taxon>
        <taxon>Agaricomycetidae</taxon>
        <taxon>Boletales</taxon>
        <taxon>Sclerodermatineae</taxon>
        <taxon>Pisolithaceae</taxon>
        <taxon>Pisolithus</taxon>
    </lineage>
</organism>
<name>A0A0C3NKB7_PISTI</name>
<reference evidence="1 2" key="1">
    <citation type="submission" date="2014-04" db="EMBL/GenBank/DDBJ databases">
        <authorList>
            <consortium name="DOE Joint Genome Institute"/>
            <person name="Kuo A."/>
            <person name="Kohler A."/>
            <person name="Costa M.D."/>
            <person name="Nagy L.G."/>
            <person name="Floudas D."/>
            <person name="Copeland A."/>
            <person name="Barry K.W."/>
            <person name="Cichocki N."/>
            <person name="Veneault-Fourrey C."/>
            <person name="LaButti K."/>
            <person name="Lindquist E.A."/>
            <person name="Lipzen A."/>
            <person name="Lundell T."/>
            <person name="Morin E."/>
            <person name="Murat C."/>
            <person name="Sun H."/>
            <person name="Tunlid A."/>
            <person name="Henrissat B."/>
            <person name="Grigoriev I.V."/>
            <person name="Hibbett D.S."/>
            <person name="Martin F."/>
            <person name="Nordberg H.P."/>
            <person name="Cantor M.N."/>
            <person name="Hua S.X."/>
        </authorList>
    </citation>
    <scope>NUCLEOTIDE SEQUENCE [LARGE SCALE GENOMIC DNA]</scope>
    <source>
        <strain evidence="1 2">Marx 270</strain>
    </source>
</reference>
<accession>A0A0C3NKB7</accession>
<sequence>MYSTIMCQSLYSQLTSNNVHGAIHDVRILCAAPCKKKNHRKILEENECGRIQELRVLSRGEYTFRFLSLDV</sequence>
<reference evidence="2" key="2">
    <citation type="submission" date="2015-01" db="EMBL/GenBank/DDBJ databases">
        <title>Evolutionary Origins and Diversification of the Mycorrhizal Mutualists.</title>
        <authorList>
            <consortium name="DOE Joint Genome Institute"/>
            <consortium name="Mycorrhizal Genomics Consortium"/>
            <person name="Kohler A."/>
            <person name="Kuo A."/>
            <person name="Nagy L.G."/>
            <person name="Floudas D."/>
            <person name="Copeland A."/>
            <person name="Barry K.W."/>
            <person name="Cichocki N."/>
            <person name="Veneault-Fourrey C."/>
            <person name="LaButti K."/>
            <person name="Lindquist E.A."/>
            <person name="Lipzen A."/>
            <person name="Lundell T."/>
            <person name="Morin E."/>
            <person name="Murat C."/>
            <person name="Riley R."/>
            <person name="Ohm R."/>
            <person name="Sun H."/>
            <person name="Tunlid A."/>
            <person name="Henrissat B."/>
            <person name="Grigoriev I.V."/>
            <person name="Hibbett D.S."/>
            <person name="Martin F."/>
        </authorList>
    </citation>
    <scope>NUCLEOTIDE SEQUENCE [LARGE SCALE GENOMIC DNA]</scope>
    <source>
        <strain evidence="2">Marx 270</strain>
    </source>
</reference>
<dbReference type="EMBL" id="KN832060">
    <property type="protein sequence ID" value="KIN95778.1"/>
    <property type="molecule type" value="Genomic_DNA"/>
</dbReference>
<dbReference type="HOGENOM" id="CLU_2741039_0_0_1"/>
<keyword evidence="2" id="KW-1185">Reference proteome</keyword>
<dbReference type="Proteomes" id="UP000054217">
    <property type="component" value="Unassembled WGS sequence"/>
</dbReference>
<evidence type="ECO:0000313" key="1">
    <source>
        <dbReference type="EMBL" id="KIN95778.1"/>
    </source>
</evidence>
<dbReference type="InParanoid" id="A0A0C3NKB7"/>
<evidence type="ECO:0000313" key="2">
    <source>
        <dbReference type="Proteomes" id="UP000054217"/>
    </source>
</evidence>